<keyword evidence="1" id="KW-0472">Membrane</keyword>
<accession>A0A919PI91</accession>
<proteinExistence type="predicted"/>
<keyword evidence="1" id="KW-1133">Transmembrane helix</keyword>
<dbReference type="RefSeq" id="WP_203847127.1">
    <property type="nucleotide sequence ID" value="NZ_BAAAVW010000009.1"/>
</dbReference>
<dbReference type="InterPro" id="IPR025519">
    <property type="entry name" value="DUF4407"/>
</dbReference>
<name>A0A919PI91_9ACTN</name>
<feature type="domain" description="CHAT" evidence="2">
    <location>
        <begin position="662"/>
        <end position="888"/>
    </location>
</feature>
<sequence length="903" mass="96039">MRSLADLLARLGGADLGALVPAERANGTGVAKVRNRFATLGGLLLVTGGVAVVSMIVALLDGFGLALVVAVPAGVALGAAMVIVERALLLDRFSIGAVRSQSALLLPRLAIAGLIGLAVAVPLTLRIFHSQIEHQMSIDNLRRAEDGAAALAHGDRQRQLDAVQADISKYEDHLAGNIFVSAPDLDTAESEYRAALADYQSKQQAAEQAWAAWRCELDGQLCGSSSGKMGNGPRAQALKREYDRKEADARAAQALLRAKQTALDSARKDASRLSADQLAQAQDEAARVLPGLRQQRDQLKVALQADLDEINEKSAANTGLPAQTVALLHLADDGGSASLPYLLTITVLMMTGLLPVSVKALVIVGSPTAYDAAVPSEWQLPDRTTDDDRRLWGRPWADDDPIVVTDPALPPTGSDSDQPERWLSASAPARAAVDAEIDLLVRVVTARPTSGDTTSAPLKAFAVPARGVRLTLIVEAPSGLRQLGPLRQALLVPAATDSEPVLFTFRTTSPGLHDVTVTAWLGGTFVGEVHVQVAVGVGAASTPGSHSLGEMAALVGRAGEATLQVLLQGDQYLFQLMVDDELFDTVPGATLAANPMVALEHARQTLRTMSKGSSGYTARNAAKRLQSMGIGLWDGMVPRELREQFWSIRDQISMFTIASARDTLPWELVYPVAPGQDAGFLVEQFPVLRRLHNQRRAKSVSLQEASFVVPAESPRLAAAEVAAIRAMLGRPAVEQDVVTDLDRLIALVEDGDVGVLHFACHNTFDPVGGGCIDMNGEAFVPEMLYPAAVSSSLRRRSPLVFLNACTSGVDVQRFTDVSGFATQFIRAGAGVFVGTLWDVRSESASQFATGFYRNLHDGMPLGTAVQHCRTALRGDGSDPTWLAYTVYGDPACVRRHANPEGAP</sequence>
<dbReference type="EMBL" id="BONQ01000050">
    <property type="protein sequence ID" value="GIG45345.1"/>
    <property type="molecule type" value="Genomic_DNA"/>
</dbReference>
<evidence type="ECO:0000313" key="4">
    <source>
        <dbReference type="Proteomes" id="UP000660611"/>
    </source>
</evidence>
<dbReference type="Proteomes" id="UP000660611">
    <property type="component" value="Unassembled WGS sequence"/>
</dbReference>
<evidence type="ECO:0000259" key="2">
    <source>
        <dbReference type="Pfam" id="PF12770"/>
    </source>
</evidence>
<dbReference type="AlphaFoldDB" id="A0A919PI91"/>
<comment type="caution">
    <text evidence="3">The sequence shown here is derived from an EMBL/GenBank/DDBJ whole genome shotgun (WGS) entry which is preliminary data.</text>
</comment>
<evidence type="ECO:0000256" key="1">
    <source>
        <dbReference type="SAM" id="Phobius"/>
    </source>
</evidence>
<dbReference type="Pfam" id="PF12770">
    <property type="entry name" value="CHAT"/>
    <property type="match status" value="1"/>
</dbReference>
<feature type="transmembrane region" description="Helical" evidence="1">
    <location>
        <begin position="105"/>
        <end position="128"/>
    </location>
</feature>
<protein>
    <recommendedName>
        <fullName evidence="2">CHAT domain-containing protein</fullName>
    </recommendedName>
</protein>
<feature type="transmembrane region" description="Helical" evidence="1">
    <location>
        <begin position="37"/>
        <end position="57"/>
    </location>
</feature>
<organism evidence="3 4">
    <name type="scientific">Dactylosporangium siamense</name>
    <dbReference type="NCBI Taxonomy" id="685454"/>
    <lineage>
        <taxon>Bacteria</taxon>
        <taxon>Bacillati</taxon>
        <taxon>Actinomycetota</taxon>
        <taxon>Actinomycetes</taxon>
        <taxon>Micromonosporales</taxon>
        <taxon>Micromonosporaceae</taxon>
        <taxon>Dactylosporangium</taxon>
    </lineage>
</organism>
<dbReference type="Pfam" id="PF14362">
    <property type="entry name" value="DUF4407"/>
    <property type="match status" value="1"/>
</dbReference>
<gene>
    <name evidence="3" type="ORF">Dsi01nite_033860</name>
</gene>
<evidence type="ECO:0000313" key="3">
    <source>
        <dbReference type="EMBL" id="GIG45345.1"/>
    </source>
</evidence>
<keyword evidence="4" id="KW-1185">Reference proteome</keyword>
<dbReference type="InterPro" id="IPR024983">
    <property type="entry name" value="CHAT_dom"/>
</dbReference>
<reference evidence="3" key="1">
    <citation type="submission" date="2021-01" db="EMBL/GenBank/DDBJ databases">
        <title>Whole genome shotgun sequence of Dactylosporangium siamense NBRC 106093.</title>
        <authorList>
            <person name="Komaki H."/>
            <person name="Tamura T."/>
        </authorList>
    </citation>
    <scope>NUCLEOTIDE SEQUENCE</scope>
    <source>
        <strain evidence="3">NBRC 106093</strain>
    </source>
</reference>
<keyword evidence="1" id="KW-0812">Transmembrane</keyword>
<feature type="transmembrane region" description="Helical" evidence="1">
    <location>
        <begin position="63"/>
        <end position="84"/>
    </location>
</feature>